<dbReference type="PANTHER" id="PTHR43818:SF11">
    <property type="entry name" value="BCDNA.GH03377"/>
    <property type="match status" value="1"/>
</dbReference>
<evidence type="ECO:0000313" key="4">
    <source>
        <dbReference type="EMBL" id="MEP0945987.1"/>
    </source>
</evidence>
<dbReference type="InterPro" id="IPR000683">
    <property type="entry name" value="Gfo/Idh/MocA-like_OxRdtase_N"/>
</dbReference>
<dbReference type="PRINTS" id="PR01775">
    <property type="entry name" value="GLFROXRDTASE"/>
</dbReference>
<dbReference type="InterPro" id="IPR036291">
    <property type="entry name" value="NAD(P)-bd_dom_sf"/>
</dbReference>
<dbReference type="Proteomes" id="UP001482513">
    <property type="component" value="Unassembled WGS sequence"/>
</dbReference>
<evidence type="ECO:0000259" key="3">
    <source>
        <dbReference type="Pfam" id="PF22725"/>
    </source>
</evidence>
<dbReference type="InterPro" id="IPR055170">
    <property type="entry name" value="GFO_IDH_MocA-like_dom"/>
</dbReference>
<dbReference type="Gene3D" id="3.40.50.720">
    <property type="entry name" value="NAD(P)-binding Rossmann-like Domain"/>
    <property type="match status" value="1"/>
</dbReference>
<dbReference type="SUPFAM" id="SSF51735">
    <property type="entry name" value="NAD(P)-binding Rossmann-fold domains"/>
    <property type="match status" value="1"/>
</dbReference>
<dbReference type="InterPro" id="IPR008354">
    <property type="entry name" value="Glc-Fru_OxRdtase_bac"/>
</dbReference>
<keyword evidence="5" id="KW-1185">Reference proteome</keyword>
<reference evidence="4 5" key="1">
    <citation type="submission" date="2022-04" db="EMBL/GenBank/DDBJ databases">
        <title>Positive selection, recombination, and allopatry shape intraspecific diversity of widespread and dominant cyanobacteria.</title>
        <authorList>
            <person name="Wei J."/>
            <person name="Shu W."/>
            <person name="Hu C."/>
        </authorList>
    </citation>
    <scope>NUCLEOTIDE SEQUENCE [LARGE SCALE GENOMIC DNA]</scope>
    <source>
        <strain evidence="4 5">DQ-A4</strain>
    </source>
</reference>
<accession>A0ABV0JZU4</accession>
<sequence length="387" mass="42556">MTASQTSVGDRSVSKEVQSSSENRIRYAVVGLGWFAQTAALPSFPSSENSEVVALVSDDPVKLQELSQSYGIQHTYSYDEYEDCLTSGAVDAVYIALPDHLHCEYTVRAANQGIHVLCEKPMATTVAEGERMIQACQSNGVKLMIAYRLHLDPANMRAVEIVQSGQIGQPRIFNSVFSQQVRGNNIRLRQATGGGTLEDIGIYCINAARYLFQAEPVEVFAMAANNGKERFREVDEMISVILRFPDQQLANFTVSFGASPVSTYHIIGTEGDLRLESAYAWDAEITHHLTINNELSRQTFASHGQLAAEFAYFSNCIIQNEDPEPSGIEGLNDIRIICALHESIQQGKPVVLDQMNFVQHPTADLITVRPTSVDPANLIHAASPEDS</sequence>
<evidence type="ECO:0000259" key="2">
    <source>
        <dbReference type="Pfam" id="PF01408"/>
    </source>
</evidence>
<dbReference type="Gene3D" id="3.30.360.10">
    <property type="entry name" value="Dihydrodipicolinate Reductase, domain 2"/>
    <property type="match status" value="1"/>
</dbReference>
<evidence type="ECO:0000256" key="1">
    <source>
        <dbReference type="ARBA" id="ARBA00023002"/>
    </source>
</evidence>
<name>A0ABV0JZU4_9CYAN</name>
<dbReference type="PANTHER" id="PTHR43818">
    <property type="entry name" value="BCDNA.GH03377"/>
    <property type="match status" value="1"/>
</dbReference>
<dbReference type="RefSeq" id="WP_190699671.1">
    <property type="nucleotide sequence ID" value="NZ_JAMPKX010000001.1"/>
</dbReference>
<dbReference type="InterPro" id="IPR050463">
    <property type="entry name" value="Gfo/Idh/MocA_oxidrdct_glycsds"/>
</dbReference>
<feature type="domain" description="GFO/IDH/MocA-like oxidoreductase" evidence="3">
    <location>
        <begin position="157"/>
        <end position="273"/>
    </location>
</feature>
<keyword evidence="1" id="KW-0560">Oxidoreductase</keyword>
<dbReference type="SUPFAM" id="SSF55347">
    <property type="entry name" value="Glyceraldehyde-3-phosphate dehydrogenase-like, C-terminal domain"/>
    <property type="match status" value="1"/>
</dbReference>
<feature type="domain" description="Gfo/Idh/MocA-like oxidoreductase N-terminal" evidence="2">
    <location>
        <begin position="25"/>
        <end position="147"/>
    </location>
</feature>
<gene>
    <name evidence="4" type="ORF">NC992_03790</name>
</gene>
<dbReference type="EMBL" id="JAMPKX010000001">
    <property type="protein sequence ID" value="MEP0945987.1"/>
    <property type="molecule type" value="Genomic_DNA"/>
</dbReference>
<proteinExistence type="predicted"/>
<dbReference type="Pfam" id="PF22725">
    <property type="entry name" value="GFO_IDH_MocA_C3"/>
    <property type="match status" value="1"/>
</dbReference>
<organism evidence="4 5">
    <name type="scientific">Leptolyngbya subtilissima DQ-A4</name>
    <dbReference type="NCBI Taxonomy" id="2933933"/>
    <lineage>
        <taxon>Bacteria</taxon>
        <taxon>Bacillati</taxon>
        <taxon>Cyanobacteriota</taxon>
        <taxon>Cyanophyceae</taxon>
        <taxon>Leptolyngbyales</taxon>
        <taxon>Leptolyngbyaceae</taxon>
        <taxon>Leptolyngbya group</taxon>
        <taxon>Leptolyngbya</taxon>
    </lineage>
</organism>
<comment type="caution">
    <text evidence="4">The sequence shown here is derived from an EMBL/GenBank/DDBJ whole genome shotgun (WGS) entry which is preliminary data.</text>
</comment>
<evidence type="ECO:0000313" key="5">
    <source>
        <dbReference type="Proteomes" id="UP001482513"/>
    </source>
</evidence>
<dbReference type="Pfam" id="PF01408">
    <property type="entry name" value="GFO_IDH_MocA"/>
    <property type="match status" value="1"/>
</dbReference>
<protein>
    <submittedName>
        <fullName evidence="4">Gfo/Idh/MocA family oxidoreductase</fullName>
    </submittedName>
</protein>